<evidence type="ECO:0000313" key="3">
    <source>
        <dbReference type="Proteomes" id="UP000727407"/>
    </source>
</evidence>
<name>A0A8J4TL86_CLAMG</name>
<dbReference type="EMBL" id="QNUK01000475">
    <property type="protein sequence ID" value="KAF5892798.1"/>
    <property type="molecule type" value="Genomic_DNA"/>
</dbReference>
<gene>
    <name evidence="2" type="primary">otogl</name>
    <name evidence="2" type="ORF">DAT39_017507</name>
</gene>
<feature type="domain" description="Otogelin-like Fn1-VW hybrid" evidence="1">
    <location>
        <begin position="1"/>
        <end position="32"/>
    </location>
</feature>
<proteinExistence type="predicted"/>
<evidence type="ECO:0000259" key="1">
    <source>
        <dbReference type="Pfam" id="PF25960"/>
    </source>
</evidence>
<keyword evidence="3" id="KW-1185">Reference proteome</keyword>
<evidence type="ECO:0000313" key="2">
    <source>
        <dbReference type="EMBL" id="KAF5892798.1"/>
    </source>
</evidence>
<reference evidence="2" key="1">
    <citation type="submission" date="2020-07" db="EMBL/GenBank/DDBJ databases">
        <title>Clarias magur genome sequencing, assembly and annotation.</title>
        <authorList>
            <person name="Kushwaha B."/>
            <person name="Kumar R."/>
            <person name="Das P."/>
            <person name="Joshi C.G."/>
            <person name="Kumar D."/>
            <person name="Nagpure N.S."/>
            <person name="Pandey M."/>
            <person name="Agarwal S."/>
            <person name="Srivastava S."/>
            <person name="Singh M."/>
            <person name="Sahoo L."/>
            <person name="Jayasankar P."/>
            <person name="Meher P.K."/>
            <person name="Koringa P.G."/>
            <person name="Iquebal M.A."/>
            <person name="Das S.P."/>
            <person name="Bit A."/>
            <person name="Patnaik S."/>
            <person name="Patel N."/>
            <person name="Shah T.M."/>
            <person name="Hinsu A."/>
            <person name="Jena J.K."/>
        </authorList>
    </citation>
    <scope>NUCLEOTIDE SEQUENCE</scope>
    <source>
        <strain evidence="2">CIFAMagur01</strain>
        <tissue evidence="2">Testis</tissue>
    </source>
</reference>
<sequence length="161" mass="17500">MVQYVEGELCYTVQCLTHTDPDTGFYAMDVTTSNCSEKCEPHQVYVPSSDPYVCCGSCKNVSCSFTNENGTTEVFTAGSSWVSNCTRFDCIETAVGAVILASGVVCPPFNDTECIQNGGVVQTYVDGCCKTCKEDGKTCKRVAIRTTIRKDDCRSNAPTWV</sequence>
<organism evidence="2 3">
    <name type="scientific">Clarias magur</name>
    <name type="common">Asian catfish</name>
    <name type="synonym">Macropteronotus magur</name>
    <dbReference type="NCBI Taxonomy" id="1594786"/>
    <lineage>
        <taxon>Eukaryota</taxon>
        <taxon>Metazoa</taxon>
        <taxon>Chordata</taxon>
        <taxon>Craniata</taxon>
        <taxon>Vertebrata</taxon>
        <taxon>Euteleostomi</taxon>
        <taxon>Actinopterygii</taxon>
        <taxon>Neopterygii</taxon>
        <taxon>Teleostei</taxon>
        <taxon>Ostariophysi</taxon>
        <taxon>Siluriformes</taxon>
        <taxon>Clariidae</taxon>
        <taxon>Clarias</taxon>
    </lineage>
</organism>
<comment type="caution">
    <text evidence="2">The sequence shown here is derived from an EMBL/GenBank/DDBJ whole genome shotgun (WGS) entry which is preliminary data.</text>
</comment>
<accession>A0A8J4TL86</accession>
<dbReference type="OrthoDB" id="8921018at2759"/>
<dbReference type="Proteomes" id="UP000727407">
    <property type="component" value="Unassembled WGS sequence"/>
</dbReference>
<dbReference type="InterPro" id="IPR058755">
    <property type="entry name" value="Fn1-VW_OTOGL"/>
</dbReference>
<protein>
    <submittedName>
        <fullName evidence="2">Otogelin-like protein</fullName>
    </submittedName>
</protein>
<dbReference type="Pfam" id="PF25960">
    <property type="entry name" value="Fn1-VW_OTOGL"/>
    <property type="match status" value="1"/>
</dbReference>
<dbReference type="AlphaFoldDB" id="A0A8J4TL86"/>